<evidence type="ECO:0000313" key="8">
    <source>
        <dbReference type="EMBL" id="MDN6900424.1"/>
    </source>
</evidence>
<protein>
    <recommendedName>
        <fullName evidence="6">Putative aliphatic sulfonates-binding protein</fullName>
    </recommendedName>
</protein>
<evidence type="ECO:0000259" key="7">
    <source>
        <dbReference type="SMART" id="SM00062"/>
    </source>
</evidence>
<evidence type="ECO:0000256" key="5">
    <source>
        <dbReference type="ARBA" id="ARBA00055538"/>
    </source>
</evidence>
<dbReference type="EMBL" id="SDWY01000003">
    <property type="protein sequence ID" value="MDN6900424.1"/>
    <property type="molecule type" value="Genomic_DNA"/>
</dbReference>
<dbReference type="FunFam" id="3.40.190.10:FF:000050">
    <property type="entry name" value="Sulfonate ABC transporter substrate-binding protein"/>
    <property type="match status" value="1"/>
</dbReference>
<reference evidence="8" key="1">
    <citation type="submission" date="2019-01" db="EMBL/GenBank/DDBJ databases">
        <title>Oenococcus sicerae UCMA17102.</title>
        <authorList>
            <person name="Cousin F.J."/>
            <person name="Le Guellec R."/>
            <person name="Cretenet M."/>
        </authorList>
    </citation>
    <scope>NUCLEOTIDE SEQUENCE</scope>
    <source>
        <strain evidence="8">UCMA17102</strain>
    </source>
</reference>
<feature type="domain" description="Solute-binding protein family 3/N-terminal" evidence="7">
    <location>
        <begin position="47"/>
        <end position="266"/>
    </location>
</feature>
<evidence type="ECO:0000256" key="2">
    <source>
        <dbReference type="ARBA" id="ARBA00010742"/>
    </source>
</evidence>
<dbReference type="AlphaFoldDB" id="A0AAJ1VNP1"/>
<organism evidence="8 9">
    <name type="scientific">Oenococcus sicerae</name>
    <dbReference type="NCBI Taxonomy" id="2203724"/>
    <lineage>
        <taxon>Bacteria</taxon>
        <taxon>Bacillati</taxon>
        <taxon>Bacillota</taxon>
        <taxon>Bacilli</taxon>
        <taxon>Lactobacillales</taxon>
        <taxon>Lactobacillaceae</taxon>
        <taxon>Oenococcus</taxon>
    </lineage>
</organism>
<proteinExistence type="inferred from homology"/>
<comment type="similarity">
    <text evidence="2">Belongs to the bacterial solute-binding protein SsuA/TauA family.</text>
</comment>
<comment type="caution">
    <text evidence="8">The sequence shown here is derived from an EMBL/GenBank/DDBJ whole genome shotgun (WGS) entry which is preliminary data.</text>
</comment>
<dbReference type="InterPro" id="IPR001638">
    <property type="entry name" value="Solute-binding_3/MltF_N"/>
</dbReference>
<dbReference type="InterPro" id="IPR015168">
    <property type="entry name" value="SsuA/THI5"/>
</dbReference>
<gene>
    <name evidence="8" type="ORF">EVC35_05320</name>
</gene>
<dbReference type="PANTHER" id="PTHR30024">
    <property type="entry name" value="ALIPHATIC SULFONATES-BINDING PROTEIN-RELATED"/>
    <property type="match status" value="1"/>
</dbReference>
<accession>A0AAJ1VNP1</accession>
<evidence type="ECO:0000256" key="3">
    <source>
        <dbReference type="ARBA" id="ARBA00022448"/>
    </source>
</evidence>
<dbReference type="GO" id="GO:0016020">
    <property type="term" value="C:membrane"/>
    <property type="evidence" value="ECO:0007669"/>
    <property type="project" value="InterPro"/>
</dbReference>
<keyword evidence="3" id="KW-0813">Transport</keyword>
<dbReference type="Pfam" id="PF09084">
    <property type="entry name" value="NMT1"/>
    <property type="match status" value="1"/>
</dbReference>
<name>A0AAJ1VNP1_9LACO</name>
<dbReference type="Gene3D" id="3.40.190.10">
    <property type="entry name" value="Periplasmic binding protein-like II"/>
    <property type="match status" value="2"/>
</dbReference>
<dbReference type="InterPro" id="IPR010067">
    <property type="entry name" value="ABC_SsuA_sub-bd"/>
</dbReference>
<dbReference type="NCBIfam" id="TIGR01728">
    <property type="entry name" value="SsuA_fam"/>
    <property type="match status" value="1"/>
</dbReference>
<dbReference type="PANTHER" id="PTHR30024:SF42">
    <property type="entry name" value="ALIPHATIC SULFONATES-BINDING PROTEIN-RELATED"/>
    <property type="match status" value="1"/>
</dbReference>
<evidence type="ECO:0000256" key="1">
    <source>
        <dbReference type="ARBA" id="ARBA00004418"/>
    </source>
</evidence>
<dbReference type="GO" id="GO:0042597">
    <property type="term" value="C:periplasmic space"/>
    <property type="evidence" value="ECO:0007669"/>
    <property type="project" value="UniProtKB-SubCell"/>
</dbReference>
<sequence length="338" mass="37122">MKRKLRKLCYALLAAAWIVVAILGFLSVRSDNAKGGNSSNASSSDKKLKVVNFGYQRGDEADLMRINGSFANDAKKLGYKIKWSLFQDGPTTLTALTSHHIRFARTGNTPPVVSQASGSDIVYVAATTSKYKASMILVPKNSSIKSLKDLKGKKIAYGYGTASTYLLLKALDKAGLTLSDVNAINLSQSAAASAFKTGQIDAWVTWDPFAASAQVTDNAQILTNAKGLSGDHNFFTSTRSWANKHKSLIRLLNKDAKVTMKWANNHHALLIKRFTKDFGLSKKIVTLQVSRRTYGIASLSDSSIIREQQDMADLLYKNKMISKQIKVKKTFLNLENSK</sequence>
<dbReference type="SUPFAM" id="SSF53850">
    <property type="entry name" value="Periplasmic binding protein-like II"/>
    <property type="match status" value="1"/>
</dbReference>
<dbReference type="Proteomes" id="UP001167919">
    <property type="component" value="Unassembled WGS sequence"/>
</dbReference>
<keyword evidence="4" id="KW-0732">Signal</keyword>
<comment type="subcellular location">
    <subcellularLocation>
        <location evidence="1">Periplasm</location>
    </subcellularLocation>
</comment>
<evidence type="ECO:0000256" key="4">
    <source>
        <dbReference type="ARBA" id="ARBA00022729"/>
    </source>
</evidence>
<dbReference type="GO" id="GO:0042626">
    <property type="term" value="F:ATPase-coupled transmembrane transporter activity"/>
    <property type="evidence" value="ECO:0007669"/>
    <property type="project" value="InterPro"/>
</dbReference>
<evidence type="ECO:0000313" key="9">
    <source>
        <dbReference type="Proteomes" id="UP001167919"/>
    </source>
</evidence>
<dbReference type="RefSeq" id="WP_301711170.1">
    <property type="nucleotide sequence ID" value="NZ_SDWY01000003.1"/>
</dbReference>
<comment type="function">
    <text evidence="5">Part of a binding-protein-dependent transport system for aliphatic sulfonates. Putative binding protein.</text>
</comment>
<dbReference type="SMART" id="SM00062">
    <property type="entry name" value="PBPb"/>
    <property type="match status" value="1"/>
</dbReference>
<evidence type="ECO:0000256" key="6">
    <source>
        <dbReference type="ARBA" id="ARBA00070228"/>
    </source>
</evidence>